<evidence type="ECO:0000313" key="2">
    <source>
        <dbReference type="Proteomes" id="UP000246591"/>
    </source>
</evidence>
<dbReference type="RefSeq" id="YP_009625632.1">
    <property type="nucleotide sequence ID" value="NC_042132.1"/>
</dbReference>
<gene>
    <name evidence="1" type="primary">61</name>
    <name evidence="1" type="ORF">PBI_SOUR_61</name>
</gene>
<sequence>MTITETRAMIDADPAFAALVEQLWRIRQEKAAIQERRKEIYAMLAPRFAKGDIASGHDHVLKQRVVKPRRQPPKVSAAVVKKTRTTLWERSRVPVERVAATAPGRLTIDRAALKLPAVPDRRATLIRIETALEKASYAEHAEREKHAKEVLQRYAVEHLGYVPLGERDNPEDCGDGWSGEPIEFADGWKVGLTAVQFSEERMKQLDPEMWKKLAVSTMSNEVTTYYFTDRTSMDEVETAD</sequence>
<dbReference type="KEGG" id="vg:40102526"/>
<dbReference type="EMBL" id="MH153810">
    <property type="protein sequence ID" value="AWN04262.1"/>
    <property type="molecule type" value="Genomic_DNA"/>
</dbReference>
<dbReference type="Proteomes" id="UP000246591">
    <property type="component" value="Segment"/>
</dbReference>
<name>A0A2U8UKV6_9CAUD</name>
<proteinExistence type="predicted"/>
<reference evidence="2" key="1">
    <citation type="submission" date="2018-03" db="EMBL/GenBank/DDBJ databases">
        <authorList>
            <person name="Keele B.F."/>
        </authorList>
    </citation>
    <scope>NUCLEOTIDE SEQUENCE [LARGE SCALE GENOMIC DNA]</scope>
</reference>
<dbReference type="GeneID" id="40102526"/>
<organism evidence="1 2">
    <name type="scientific">Gordonia phage Sour</name>
    <dbReference type="NCBI Taxonomy" id="2182349"/>
    <lineage>
        <taxon>Viruses</taxon>
        <taxon>Duplodnaviria</taxon>
        <taxon>Heunggongvirae</taxon>
        <taxon>Uroviricota</taxon>
        <taxon>Caudoviricetes</taxon>
        <taxon>Sourvirus</taxon>
        <taxon>Sourvirus sour</taxon>
    </lineage>
</organism>
<protein>
    <submittedName>
        <fullName evidence="1">Uncharacterized protein</fullName>
    </submittedName>
</protein>
<keyword evidence="2" id="KW-1185">Reference proteome</keyword>
<evidence type="ECO:0000313" key="1">
    <source>
        <dbReference type="EMBL" id="AWN04262.1"/>
    </source>
</evidence>
<accession>A0A2U8UKV6</accession>